<proteinExistence type="predicted"/>
<feature type="signal peptide" evidence="1">
    <location>
        <begin position="1"/>
        <end position="20"/>
    </location>
</feature>
<evidence type="ECO:0000313" key="3">
    <source>
        <dbReference type="EMBL" id="OQP46130.1"/>
    </source>
</evidence>
<dbReference type="Proteomes" id="UP000192610">
    <property type="component" value="Unassembled WGS sequence"/>
</dbReference>
<dbReference type="EMBL" id="LVXG01000025">
    <property type="protein sequence ID" value="OQP46130.1"/>
    <property type="molecule type" value="Genomic_DNA"/>
</dbReference>
<protein>
    <submittedName>
        <fullName evidence="3">Polyisoprenoid-binding protein</fullName>
    </submittedName>
</protein>
<reference evidence="4" key="1">
    <citation type="submission" date="2016-04" db="EMBL/GenBank/DDBJ databases">
        <authorList>
            <person name="Chen L."/>
            <person name="Zhuang W."/>
            <person name="Wang G."/>
        </authorList>
    </citation>
    <scope>NUCLEOTIDE SEQUENCE [LARGE SCALE GENOMIC DNA]</scope>
    <source>
        <strain evidence="4">17621</strain>
    </source>
</reference>
<dbReference type="PANTHER" id="PTHR34406">
    <property type="entry name" value="PROTEIN YCEI"/>
    <property type="match status" value="1"/>
</dbReference>
<organism evidence="3 4">
    <name type="scientific">Niastella yeongjuensis</name>
    <dbReference type="NCBI Taxonomy" id="354355"/>
    <lineage>
        <taxon>Bacteria</taxon>
        <taxon>Pseudomonadati</taxon>
        <taxon>Bacteroidota</taxon>
        <taxon>Chitinophagia</taxon>
        <taxon>Chitinophagales</taxon>
        <taxon>Chitinophagaceae</taxon>
        <taxon>Niastella</taxon>
    </lineage>
</organism>
<dbReference type="RefSeq" id="WP_081202034.1">
    <property type="nucleotide sequence ID" value="NZ_FOCZ01000009.1"/>
</dbReference>
<gene>
    <name evidence="3" type="ORF">A4H97_31650</name>
</gene>
<keyword evidence="4" id="KW-1185">Reference proteome</keyword>
<dbReference type="InterPro" id="IPR036761">
    <property type="entry name" value="TTHA0802/YceI-like_sf"/>
</dbReference>
<dbReference type="STRING" id="354355.SAMN05660816_04609"/>
<dbReference type="AlphaFoldDB" id="A0A1V9EJ22"/>
<feature type="chain" id="PRO_5010698711" evidence="1">
    <location>
        <begin position="21"/>
        <end position="190"/>
    </location>
</feature>
<dbReference type="InterPro" id="IPR007372">
    <property type="entry name" value="Lipid/polyisoprenoid-bd_YceI"/>
</dbReference>
<keyword evidence="1" id="KW-0732">Signal</keyword>
<evidence type="ECO:0000259" key="2">
    <source>
        <dbReference type="SMART" id="SM00867"/>
    </source>
</evidence>
<name>A0A1V9EJ22_9BACT</name>
<feature type="domain" description="Lipid/polyisoprenoid-binding YceI-like" evidence="2">
    <location>
        <begin position="22"/>
        <end position="188"/>
    </location>
</feature>
<sequence length="190" mass="20459">MKKATIIAALLISSAATTFAQTWSVDKAHSRIGFNFTHLQVAELGGTFNSIDGKITSAKPDFSDGAVEFSADINSINTDNEQRDKHLQTADFFDAEKFPKLTFKSTSWKKVADKKYKVTGDLTLHGVTKPVVLDVVLGGTGVHPQTKKPIAGFKITGTIKRTDFGIAPALPSVMVSDNVNLSANAEFAQD</sequence>
<evidence type="ECO:0000256" key="1">
    <source>
        <dbReference type="SAM" id="SignalP"/>
    </source>
</evidence>
<accession>A0A1V9EJ22</accession>
<evidence type="ECO:0000313" key="4">
    <source>
        <dbReference type="Proteomes" id="UP000192610"/>
    </source>
</evidence>
<dbReference type="OrthoDB" id="9811006at2"/>
<dbReference type="SUPFAM" id="SSF101874">
    <property type="entry name" value="YceI-like"/>
    <property type="match status" value="1"/>
</dbReference>
<dbReference type="Pfam" id="PF04264">
    <property type="entry name" value="YceI"/>
    <property type="match status" value="1"/>
</dbReference>
<dbReference type="SMART" id="SM00867">
    <property type="entry name" value="YceI"/>
    <property type="match status" value="1"/>
</dbReference>
<dbReference type="PANTHER" id="PTHR34406:SF1">
    <property type="entry name" value="PROTEIN YCEI"/>
    <property type="match status" value="1"/>
</dbReference>
<dbReference type="Gene3D" id="2.40.128.110">
    <property type="entry name" value="Lipid/polyisoprenoid-binding, YceI-like"/>
    <property type="match status" value="1"/>
</dbReference>
<comment type="caution">
    <text evidence="3">The sequence shown here is derived from an EMBL/GenBank/DDBJ whole genome shotgun (WGS) entry which is preliminary data.</text>
</comment>